<dbReference type="AlphaFoldDB" id="A0A229RRR6"/>
<dbReference type="GO" id="GO:0005737">
    <property type="term" value="C:cytoplasm"/>
    <property type="evidence" value="ECO:0007669"/>
    <property type="project" value="TreeGrafter"/>
</dbReference>
<dbReference type="PANTHER" id="PTHR43078">
    <property type="entry name" value="UDP-GLUCURONIC ACID DECARBOXYLASE-RELATED"/>
    <property type="match status" value="1"/>
</dbReference>
<gene>
    <name evidence="14" type="ORF">CFP71_30150</name>
</gene>
<evidence type="ECO:0000256" key="4">
    <source>
        <dbReference type="ARBA" id="ARBA00022793"/>
    </source>
</evidence>
<evidence type="ECO:0000259" key="13">
    <source>
        <dbReference type="Pfam" id="PF01370"/>
    </source>
</evidence>
<keyword evidence="4" id="KW-0210">Decarboxylase</keyword>
<evidence type="ECO:0000256" key="10">
    <source>
        <dbReference type="ARBA" id="ARBA00023180"/>
    </source>
</evidence>
<dbReference type="EMBL" id="NMQT01000112">
    <property type="protein sequence ID" value="OXM49363.1"/>
    <property type="molecule type" value="Genomic_DNA"/>
</dbReference>
<dbReference type="PANTHER" id="PTHR43078:SF6">
    <property type="entry name" value="UDP-GLUCURONIC ACID DECARBOXYLASE 1"/>
    <property type="match status" value="1"/>
</dbReference>
<keyword evidence="10" id="KW-0325">Glycoprotein</keyword>
<keyword evidence="3" id="KW-0812">Transmembrane</keyword>
<accession>A0A229RRR6</accession>
<dbReference type="Pfam" id="PF01370">
    <property type="entry name" value="Epimerase"/>
    <property type="match status" value="1"/>
</dbReference>
<dbReference type="Proteomes" id="UP000215223">
    <property type="component" value="Unassembled WGS sequence"/>
</dbReference>
<evidence type="ECO:0000256" key="3">
    <source>
        <dbReference type="ARBA" id="ARBA00022692"/>
    </source>
</evidence>
<evidence type="ECO:0000256" key="2">
    <source>
        <dbReference type="ARBA" id="ARBA00004323"/>
    </source>
</evidence>
<keyword evidence="5" id="KW-0735">Signal-anchor</keyword>
<keyword evidence="8" id="KW-0333">Golgi apparatus</keyword>
<dbReference type="OrthoDB" id="9801785at2"/>
<keyword evidence="9" id="KW-0472">Membrane</keyword>
<dbReference type="InterPro" id="IPR001509">
    <property type="entry name" value="Epimerase_deHydtase"/>
</dbReference>
<sequence>MTGREGRPRRILVAGGAGFVGGHLCARLLADGHSVLCVDNLSTGRPRNLDGFAETGRFDFVEADIVDGLAITDPLDAIVNLASPASPPDYLSAPIETLRTGSAGTLALLELARAAGARLVQASTSEVYGDPLTHPQTEEYWGNVNPIGPRAVYDESKRFGEAACAAFAREYGTNCGIVRIFNTYGPGMRTDDGRLVPNLIMQALAGEPLTIHGSGEQTRSLCYVEDTVDALVRMLERVHLGPVNVGNPVELSVRQVATLIKELTGSASSLKFVPTMIDDPRRRKPVIELAERELGWWPRTELRAGLRKTIAFFAREREALRR</sequence>
<evidence type="ECO:0000256" key="7">
    <source>
        <dbReference type="ARBA" id="ARBA00023027"/>
    </source>
</evidence>
<evidence type="ECO:0000256" key="1">
    <source>
        <dbReference type="ARBA" id="ARBA00001911"/>
    </source>
</evidence>
<comment type="caution">
    <text evidence="14">The sequence shown here is derived from an EMBL/GenBank/DDBJ whole genome shotgun (WGS) entry which is preliminary data.</text>
</comment>
<dbReference type="InterPro" id="IPR036291">
    <property type="entry name" value="NAD(P)-bd_dom_sf"/>
</dbReference>
<dbReference type="GO" id="GO:0070403">
    <property type="term" value="F:NAD+ binding"/>
    <property type="evidence" value="ECO:0007669"/>
    <property type="project" value="InterPro"/>
</dbReference>
<organism evidence="14 15">
    <name type="scientific">Amycolatopsis thailandensis</name>
    <dbReference type="NCBI Taxonomy" id="589330"/>
    <lineage>
        <taxon>Bacteria</taxon>
        <taxon>Bacillati</taxon>
        <taxon>Actinomycetota</taxon>
        <taxon>Actinomycetes</taxon>
        <taxon>Pseudonocardiales</taxon>
        <taxon>Pseudonocardiaceae</taxon>
        <taxon>Amycolatopsis</taxon>
    </lineage>
</organism>
<name>A0A229RRR6_9PSEU</name>
<comment type="cofactor">
    <cofactor evidence="1">
        <name>NAD(+)</name>
        <dbReference type="ChEBI" id="CHEBI:57540"/>
    </cofactor>
</comment>
<keyword evidence="6" id="KW-1133">Transmembrane helix</keyword>
<evidence type="ECO:0000313" key="14">
    <source>
        <dbReference type="EMBL" id="OXM49363.1"/>
    </source>
</evidence>
<evidence type="ECO:0000313" key="15">
    <source>
        <dbReference type="Proteomes" id="UP000215223"/>
    </source>
</evidence>
<keyword evidence="15" id="KW-1185">Reference proteome</keyword>
<dbReference type="GO" id="GO:0042732">
    <property type="term" value="P:D-xylose metabolic process"/>
    <property type="evidence" value="ECO:0007669"/>
    <property type="project" value="InterPro"/>
</dbReference>
<dbReference type="FunFam" id="3.40.50.720:FF:000065">
    <property type="entry name" value="UDP-glucuronic acid decarboxylase 1"/>
    <property type="match status" value="1"/>
</dbReference>
<evidence type="ECO:0000256" key="6">
    <source>
        <dbReference type="ARBA" id="ARBA00022989"/>
    </source>
</evidence>
<reference evidence="14 15" key="1">
    <citation type="submission" date="2017-07" db="EMBL/GenBank/DDBJ databases">
        <title>Amycolatopsis thailandensis Genome sequencing and assembly.</title>
        <authorList>
            <person name="Kaur N."/>
            <person name="Mayilraj S."/>
        </authorList>
    </citation>
    <scope>NUCLEOTIDE SEQUENCE [LARGE SCALE GENOMIC DNA]</scope>
    <source>
        <strain evidence="14 15">JCM 16380</strain>
    </source>
</reference>
<evidence type="ECO:0000256" key="8">
    <source>
        <dbReference type="ARBA" id="ARBA00023034"/>
    </source>
</evidence>
<comment type="subcellular location">
    <subcellularLocation>
        <location evidence="2">Golgi apparatus membrane</location>
        <topology evidence="2">Single-pass type II membrane protein</topology>
    </subcellularLocation>
    <subcellularLocation>
        <location evidence="12">Golgi apparatus</location>
        <location evidence="12">Golgi stack membrane</location>
    </subcellularLocation>
</comment>
<keyword evidence="7" id="KW-0520">NAD</keyword>
<evidence type="ECO:0000256" key="5">
    <source>
        <dbReference type="ARBA" id="ARBA00022968"/>
    </source>
</evidence>
<feature type="domain" description="NAD-dependent epimerase/dehydratase" evidence="13">
    <location>
        <begin position="11"/>
        <end position="246"/>
    </location>
</feature>
<dbReference type="GO" id="GO:0048040">
    <property type="term" value="F:UDP-glucuronate decarboxylase activity"/>
    <property type="evidence" value="ECO:0007669"/>
    <property type="project" value="TreeGrafter"/>
</dbReference>
<dbReference type="Gene3D" id="3.40.50.720">
    <property type="entry name" value="NAD(P)-binding Rossmann-like Domain"/>
    <property type="match status" value="1"/>
</dbReference>
<protein>
    <submittedName>
        <fullName evidence="14">NAD-dependent dehydratase</fullName>
    </submittedName>
</protein>
<proteinExistence type="predicted"/>
<dbReference type="SUPFAM" id="SSF51735">
    <property type="entry name" value="NAD(P)-binding Rossmann-fold domains"/>
    <property type="match status" value="1"/>
</dbReference>
<keyword evidence="11" id="KW-0456">Lyase</keyword>
<evidence type="ECO:0000256" key="9">
    <source>
        <dbReference type="ARBA" id="ARBA00023136"/>
    </source>
</evidence>
<dbReference type="RefSeq" id="WP_093937348.1">
    <property type="nucleotide sequence ID" value="NZ_NMQT01000112.1"/>
</dbReference>
<evidence type="ECO:0000256" key="11">
    <source>
        <dbReference type="ARBA" id="ARBA00023239"/>
    </source>
</evidence>
<dbReference type="InterPro" id="IPR044516">
    <property type="entry name" value="UXS-like"/>
</dbReference>
<evidence type="ECO:0000256" key="12">
    <source>
        <dbReference type="ARBA" id="ARBA00037859"/>
    </source>
</evidence>